<dbReference type="InterPro" id="IPR001356">
    <property type="entry name" value="HD"/>
</dbReference>
<keyword evidence="2" id="KW-0804">Transcription</keyword>
<dbReference type="EMBL" id="CP119877">
    <property type="protein sequence ID" value="WFD33576.1"/>
    <property type="molecule type" value="Genomic_DNA"/>
</dbReference>
<evidence type="ECO:0000313" key="8">
    <source>
        <dbReference type="EMBL" id="WFD33576.1"/>
    </source>
</evidence>
<feature type="compositionally biased region" description="Low complexity" evidence="6">
    <location>
        <begin position="251"/>
        <end position="263"/>
    </location>
</feature>
<evidence type="ECO:0000256" key="5">
    <source>
        <dbReference type="RuleBase" id="RU000682"/>
    </source>
</evidence>
<dbReference type="InterPro" id="IPR009057">
    <property type="entry name" value="Homeodomain-like_sf"/>
</dbReference>
<sequence>MHQQLDFLQRYVEALDTLHVGFSPTAPSPVGPIQETRLDLRTPSTSLAAALEARPLANDVREALVAMYERISAHLACTFNEHYGDAAQFWAASHHGVVPLLQRLFEAQFQLATQDTHQAILAMVDERLAEFMRDAGNAEDGDSRSRATYAHSEYAVAILERAFEHAPNITQAEKHKLAAATGLQPRQVTIWFQNRRNRRVTRREKSDTRGDSASYTPRTPRLGPVPKRQRRRERTPKPKIEETDDLDMSIESAPSQAAPSESTAEMHEPLETETEIREDDGPFTSLDALLEIDNSKQSLVFSPLDSLPRLDFDDLQLDQSLFARMFETPFRPSRGSYGANHSFPTNPSVPPFMRMLPLGFDAEQAGDELVQQTQQLAESLLCQMRERGLNVPNSSVSIEGVIHSAALCSAALRSAEIHSAVIRTAALRAPWHEAPSAISPNNIENAHSPIARAWFESLARGYTVKHEPTAMPSELLLGAGSKV</sequence>
<organism evidence="8 9">
    <name type="scientific">Malassezia cuniculi</name>
    <dbReference type="NCBI Taxonomy" id="948313"/>
    <lineage>
        <taxon>Eukaryota</taxon>
        <taxon>Fungi</taxon>
        <taxon>Dikarya</taxon>
        <taxon>Basidiomycota</taxon>
        <taxon>Ustilaginomycotina</taxon>
        <taxon>Malasseziomycetes</taxon>
        <taxon>Malasseziales</taxon>
        <taxon>Malasseziaceae</taxon>
        <taxon>Malassezia</taxon>
    </lineage>
</organism>
<reference evidence="8" key="1">
    <citation type="submission" date="2023-03" db="EMBL/GenBank/DDBJ databases">
        <title>Mating type loci evolution in Malassezia.</title>
        <authorList>
            <person name="Coelho M.A."/>
        </authorList>
    </citation>
    <scope>NUCLEOTIDE SEQUENCE</scope>
    <source>
        <strain evidence="8">CBS 11721</strain>
    </source>
</reference>
<dbReference type="GO" id="GO:0003700">
    <property type="term" value="F:DNA-binding transcription factor activity"/>
    <property type="evidence" value="ECO:0007669"/>
    <property type="project" value="InterPro"/>
</dbReference>
<keyword evidence="4 5" id="KW-0371">Homeobox</keyword>
<accession>A0AAF0ENH2</accession>
<name>A0AAF0ENH2_9BASI</name>
<dbReference type="SMART" id="SM00389">
    <property type="entry name" value="HOX"/>
    <property type="match status" value="1"/>
</dbReference>
<dbReference type="Pfam" id="PF00046">
    <property type="entry name" value="Homeodomain"/>
    <property type="match status" value="1"/>
</dbReference>
<dbReference type="PROSITE" id="PS50071">
    <property type="entry name" value="HOMEOBOX_2"/>
    <property type="match status" value="1"/>
</dbReference>
<keyword evidence="4 5" id="KW-0238">DNA-binding</keyword>
<feature type="domain" description="Homeobox" evidence="7">
    <location>
        <begin position="142"/>
        <end position="202"/>
    </location>
</feature>
<dbReference type="PANTHER" id="PTHR24326">
    <property type="entry name" value="HOMEOBOX-LEUCINE ZIPPER PROTEIN"/>
    <property type="match status" value="1"/>
</dbReference>
<dbReference type="Gene3D" id="1.10.10.60">
    <property type="entry name" value="Homeodomain-like"/>
    <property type="match status" value="1"/>
</dbReference>
<gene>
    <name evidence="8" type="ORF">MCUN1_000389</name>
</gene>
<evidence type="ECO:0000256" key="2">
    <source>
        <dbReference type="ARBA" id="ARBA00023163"/>
    </source>
</evidence>
<feature type="DNA-binding region" description="Homeobox" evidence="4">
    <location>
        <begin position="144"/>
        <end position="203"/>
    </location>
</feature>
<protein>
    <recommendedName>
        <fullName evidence="7">Homeobox domain-containing protein</fullName>
    </recommendedName>
</protein>
<keyword evidence="4 5" id="KW-0539">Nucleus</keyword>
<evidence type="ECO:0000256" key="1">
    <source>
        <dbReference type="ARBA" id="ARBA00023015"/>
    </source>
</evidence>
<dbReference type="GO" id="GO:0043565">
    <property type="term" value="F:sequence-specific DNA binding"/>
    <property type="evidence" value="ECO:0007669"/>
    <property type="project" value="TreeGrafter"/>
</dbReference>
<dbReference type="CDD" id="cd00086">
    <property type="entry name" value="homeodomain"/>
    <property type="match status" value="1"/>
</dbReference>
<dbReference type="GO" id="GO:0045893">
    <property type="term" value="P:positive regulation of DNA-templated transcription"/>
    <property type="evidence" value="ECO:0007669"/>
    <property type="project" value="TreeGrafter"/>
</dbReference>
<dbReference type="InterPro" id="IPR045224">
    <property type="entry name" value="HDZip_class_I_plant"/>
</dbReference>
<evidence type="ECO:0000256" key="4">
    <source>
        <dbReference type="PROSITE-ProRule" id="PRU00108"/>
    </source>
</evidence>
<proteinExistence type="inferred from homology"/>
<evidence type="ECO:0000259" key="7">
    <source>
        <dbReference type="PROSITE" id="PS50071"/>
    </source>
</evidence>
<dbReference type="Proteomes" id="UP001219933">
    <property type="component" value="Chromosome 1"/>
</dbReference>
<dbReference type="AlphaFoldDB" id="A0AAF0ENH2"/>
<evidence type="ECO:0000313" key="9">
    <source>
        <dbReference type="Proteomes" id="UP001219933"/>
    </source>
</evidence>
<evidence type="ECO:0000256" key="6">
    <source>
        <dbReference type="SAM" id="MobiDB-lite"/>
    </source>
</evidence>
<comment type="similarity">
    <text evidence="3">Belongs to the HD-ZIP homeobox family. Class I subfamily.</text>
</comment>
<comment type="subcellular location">
    <subcellularLocation>
        <location evidence="4 5">Nucleus</location>
    </subcellularLocation>
</comment>
<keyword evidence="9" id="KW-1185">Reference proteome</keyword>
<dbReference type="PANTHER" id="PTHR24326:SF606">
    <property type="entry name" value="HOMEOBOX-LEUCINE ZIPPER PROTEIN ATHB-54"/>
    <property type="match status" value="1"/>
</dbReference>
<keyword evidence="1" id="KW-0805">Transcription regulation</keyword>
<evidence type="ECO:0000256" key="3">
    <source>
        <dbReference type="ARBA" id="ARBA00025748"/>
    </source>
</evidence>
<dbReference type="SUPFAM" id="SSF46689">
    <property type="entry name" value="Homeodomain-like"/>
    <property type="match status" value="1"/>
</dbReference>
<feature type="region of interest" description="Disordered" evidence="6">
    <location>
        <begin position="194"/>
        <end position="281"/>
    </location>
</feature>
<dbReference type="GO" id="GO:0005634">
    <property type="term" value="C:nucleus"/>
    <property type="evidence" value="ECO:0007669"/>
    <property type="project" value="UniProtKB-SubCell"/>
</dbReference>